<dbReference type="EMBL" id="CP138335">
    <property type="protein sequence ID" value="XBW08700.1"/>
    <property type="molecule type" value="Genomic_DNA"/>
</dbReference>
<dbReference type="InterPro" id="IPR000866">
    <property type="entry name" value="AhpC/TSA"/>
</dbReference>
<gene>
    <name evidence="9" type="ORF">SAC06_03845</name>
</gene>
<dbReference type="GO" id="GO:0017004">
    <property type="term" value="P:cytochrome complex assembly"/>
    <property type="evidence" value="ECO:0007669"/>
    <property type="project" value="UniProtKB-KW"/>
</dbReference>
<dbReference type="Pfam" id="PF00578">
    <property type="entry name" value="AhpC-TSA"/>
    <property type="match status" value="1"/>
</dbReference>
<keyword evidence="5" id="KW-0676">Redox-active center</keyword>
<keyword evidence="3" id="KW-0735">Signal-anchor</keyword>
<name>A0AAU7VBE6_9ACTO</name>
<dbReference type="GO" id="GO:0030313">
    <property type="term" value="C:cell envelope"/>
    <property type="evidence" value="ECO:0007669"/>
    <property type="project" value="UniProtKB-SubCell"/>
</dbReference>
<dbReference type="PROSITE" id="PS51352">
    <property type="entry name" value="THIOREDOXIN_2"/>
    <property type="match status" value="1"/>
</dbReference>
<dbReference type="GO" id="GO:0016209">
    <property type="term" value="F:antioxidant activity"/>
    <property type="evidence" value="ECO:0007669"/>
    <property type="project" value="InterPro"/>
</dbReference>
<evidence type="ECO:0000256" key="6">
    <source>
        <dbReference type="SAM" id="MobiDB-lite"/>
    </source>
</evidence>
<evidence type="ECO:0000256" key="7">
    <source>
        <dbReference type="SAM" id="Phobius"/>
    </source>
</evidence>
<dbReference type="AlphaFoldDB" id="A0AAU7VBE6"/>
<dbReference type="RefSeq" id="WP_350258900.1">
    <property type="nucleotide sequence ID" value="NZ_CP138335.1"/>
</dbReference>
<proteinExistence type="predicted"/>
<dbReference type="PANTHER" id="PTHR42852:SF6">
    <property type="entry name" value="THIOL:DISULFIDE INTERCHANGE PROTEIN DSBE"/>
    <property type="match status" value="1"/>
</dbReference>
<dbReference type="GO" id="GO:0016491">
    <property type="term" value="F:oxidoreductase activity"/>
    <property type="evidence" value="ECO:0007669"/>
    <property type="project" value="InterPro"/>
</dbReference>
<dbReference type="InterPro" id="IPR036249">
    <property type="entry name" value="Thioredoxin-like_sf"/>
</dbReference>
<accession>A0AAU7VBE6</accession>
<evidence type="ECO:0000256" key="3">
    <source>
        <dbReference type="ARBA" id="ARBA00022968"/>
    </source>
</evidence>
<keyword evidence="7" id="KW-1133">Transmembrane helix</keyword>
<sequence length="205" mass="21615">MPEKRAFRETPLGNIVILAVVTLIVLAGIWLVGSWRDGGASAAAESGDTTGVSEVDVPDSGQPAPEVGQPAPAFTARTTGGDTFEVGEPGQPTWLIFNATWCSNCRAEVPDIQEVYQQVGDRAQIISVYVSDTPSAVLDYSAKLNLTYPQVIDSGNKIASLYRVMGLPTHYFLDADGNIHSVEVGTLGQAQVLAKLAELGVQVGG</sequence>
<keyword evidence="4" id="KW-1015">Disulfide bond</keyword>
<evidence type="ECO:0000256" key="1">
    <source>
        <dbReference type="ARBA" id="ARBA00004196"/>
    </source>
</evidence>
<feature type="region of interest" description="Disordered" evidence="6">
    <location>
        <begin position="42"/>
        <end position="81"/>
    </location>
</feature>
<feature type="domain" description="Thioredoxin" evidence="8">
    <location>
        <begin position="65"/>
        <end position="201"/>
    </location>
</feature>
<dbReference type="InterPro" id="IPR013766">
    <property type="entry name" value="Thioredoxin_domain"/>
</dbReference>
<dbReference type="InterPro" id="IPR050553">
    <property type="entry name" value="Thioredoxin_ResA/DsbE_sf"/>
</dbReference>
<evidence type="ECO:0000256" key="4">
    <source>
        <dbReference type="ARBA" id="ARBA00023157"/>
    </source>
</evidence>
<evidence type="ECO:0000256" key="5">
    <source>
        <dbReference type="ARBA" id="ARBA00023284"/>
    </source>
</evidence>
<feature type="transmembrane region" description="Helical" evidence="7">
    <location>
        <begin position="12"/>
        <end position="32"/>
    </location>
</feature>
<dbReference type="PANTHER" id="PTHR42852">
    <property type="entry name" value="THIOL:DISULFIDE INTERCHANGE PROTEIN DSBE"/>
    <property type="match status" value="1"/>
</dbReference>
<keyword evidence="7" id="KW-0812">Transmembrane</keyword>
<keyword evidence="2" id="KW-0201">Cytochrome c-type biogenesis</keyword>
<dbReference type="SUPFAM" id="SSF52833">
    <property type="entry name" value="Thioredoxin-like"/>
    <property type="match status" value="1"/>
</dbReference>
<reference evidence="9" key="1">
    <citation type="submission" date="2023-11" db="EMBL/GenBank/DDBJ databases">
        <title>Scrofimicrobium hongkongense sp. nov., isolated from a patient with peritonitis.</title>
        <authorList>
            <person name="Lao H.Y."/>
            <person name="Wong A.Y.P."/>
            <person name="Ng T.L."/>
            <person name="Wong R.Y.L."/>
            <person name="Yau M.C.Y."/>
            <person name="Lam J.Y.W."/>
            <person name="Siu G.K.H."/>
        </authorList>
    </citation>
    <scope>NUCLEOTIDE SEQUENCE</scope>
    <source>
        <strain evidence="9">R131</strain>
    </source>
</reference>
<evidence type="ECO:0000256" key="2">
    <source>
        <dbReference type="ARBA" id="ARBA00022748"/>
    </source>
</evidence>
<evidence type="ECO:0000313" key="9">
    <source>
        <dbReference type="EMBL" id="XBW08700.1"/>
    </source>
</evidence>
<dbReference type="CDD" id="cd02966">
    <property type="entry name" value="TlpA_like_family"/>
    <property type="match status" value="1"/>
</dbReference>
<protein>
    <submittedName>
        <fullName evidence="9">TlpA disulfide reductase family protein</fullName>
    </submittedName>
</protein>
<dbReference type="Gene3D" id="3.40.30.10">
    <property type="entry name" value="Glutaredoxin"/>
    <property type="match status" value="1"/>
</dbReference>
<feature type="compositionally biased region" description="Low complexity" evidence="6">
    <location>
        <begin position="42"/>
        <end position="51"/>
    </location>
</feature>
<evidence type="ECO:0000259" key="8">
    <source>
        <dbReference type="PROSITE" id="PS51352"/>
    </source>
</evidence>
<keyword evidence="7" id="KW-0472">Membrane</keyword>
<dbReference type="KEGG" id="sapp:SAC06_03845"/>
<comment type="subcellular location">
    <subcellularLocation>
        <location evidence="1">Cell envelope</location>
    </subcellularLocation>
</comment>
<organism evidence="9">
    <name type="scientific">Scrofimicrobium appendicitidis</name>
    <dbReference type="NCBI Taxonomy" id="3079930"/>
    <lineage>
        <taxon>Bacteria</taxon>
        <taxon>Bacillati</taxon>
        <taxon>Actinomycetota</taxon>
        <taxon>Actinomycetes</taxon>
        <taxon>Actinomycetales</taxon>
        <taxon>Actinomycetaceae</taxon>
        <taxon>Scrofimicrobium</taxon>
    </lineage>
</organism>